<organism evidence="1 2">
    <name type="scientific">Anaerovibrio lipolyticus DSM 3074</name>
    <dbReference type="NCBI Taxonomy" id="1120997"/>
    <lineage>
        <taxon>Bacteria</taxon>
        <taxon>Bacillati</taxon>
        <taxon>Bacillota</taxon>
        <taxon>Negativicutes</taxon>
        <taxon>Selenomonadales</taxon>
        <taxon>Selenomonadaceae</taxon>
        <taxon>Anaerovibrio</taxon>
    </lineage>
</organism>
<accession>A0A1M6G7J4</accession>
<reference evidence="1 2" key="1">
    <citation type="submission" date="2016-11" db="EMBL/GenBank/DDBJ databases">
        <authorList>
            <person name="Jaros S."/>
            <person name="Januszkiewicz K."/>
            <person name="Wedrychowicz H."/>
        </authorList>
    </citation>
    <scope>NUCLEOTIDE SEQUENCE [LARGE SCALE GENOMIC DNA]</scope>
    <source>
        <strain evidence="1 2">DSM 3074</strain>
    </source>
</reference>
<dbReference type="RefSeq" id="WP_080326282.1">
    <property type="nucleotide sequence ID" value="NZ_FQYW01000027.1"/>
</dbReference>
<evidence type="ECO:0000313" key="2">
    <source>
        <dbReference type="Proteomes" id="UP000191240"/>
    </source>
</evidence>
<dbReference type="Gene3D" id="3.40.140.120">
    <property type="match status" value="1"/>
</dbReference>
<evidence type="ECO:0000313" key="1">
    <source>
        <dbReference type="EMBL" id="SHJ05902.1"/>
    </source>
</evidence>
<dbReference type="InterPro" id="IPR006944">
    <property type="entry name" value="Phage/GTA_portal"/>
</dbReference>
<dbReference type="AlphaFoldDB" id="A0A1M6G7J4"/>
<dbReference type="Gene3D" id="3.30.1120.70">
    <property type="match status" value="1"/>
</dbReference>
<sequence>MIFSKLKQMFRIEKRMSNEELTDVLRGNTFNNTINKKQALDIPAVSASLDFIGGTIAGLPIRLYKKNGDSVEEVTDDYRLKLLNQETGDLLDAHQLFKALINDMLLCGESYCYVEHERNQIKGLFYVDNSNVSIIKNVDPIHKQATIYIQGVQYPDYEVMRLTRNTKDGLTGSGVLDTNSLLLSCMYNAMKYENTAISSGAKRGFLKSKYKLTKDMLTELKKSWRKLYSGDANSNSDVLVLNEGISFESASNNATENQLNESKAKNTALVYNLFGLSESLFDGSKSNHDTYLNAVKTAVLPVVSALECSLNKFLLLEREKSSYFFKIDCSEILKTSINDRYNSYKTAIECGFMSVDEVRQQENLPPLGMDFIRLNLGSVLYYPTEKKIYTPNTDTYTDIQGGEVKE</sequence>
<name>A0A1M6G7J4_9FIRM</name>
<dbReference type="Pfam" id="PF04860">
    <property type="entry name" value="Phage_portal"/>
    <property type="match status" value="1"/>
</dbReference>
<dbReference type="EMBL" id="FQYW01000027">
    <property type="protein sequence ID" value="SHJ05902.1"/>
    <property type="molecule type" value="Genomic_DNA"/>
</dbReference>
<protein>
    <submittedName>
        <fullName evidence="1">Phage portal protein, HK97 family</fullName>
    </submittedName>
</protein>
<dbReference type="NCBIfam" id="TIGR01537">
    <property type="entry name" value="portal_HK97"/>
    <property type="match status" value="1"/>
</dbReference>
<dbReference type="InterPro" id="IPR006427">
    <property type="entry name" value="Portal_HK97"/>
</dbReference>
<dbReference type="Gene3D" id="1.20.1270.210">
    <property type="match status" value="1"/>
</dbReference>
<gene>
    <name evidence="1" type="ORF">SAMN02745671_02553</name>
</gene>
<proteinExistence type="predicted"/>
<dbReference type="OrthoDB" id="9765386at2"/>
<dbReference type="Proteomes" id="UP000191240">
    <property type="component" value="Unassembled WGS sequence"/>
</dbReference>